<dbReference type="EMBL" id="BARS01039800">
    <property type="protein sequence ID" value="GAG23086.1"/>
    <property type="molecule type" value="Genomic_DNA"/>
</dbReference>
<dbReference type="AlphaFoldDB" id="X0XDQ9"/>
<reference evidence="1" key="1">
    <citation type="journal article" date="2014" name="Front. Microbiol.">
        <title>High frequency of phylogenetically diverse reductive dehalogenase-homologous genes in deep subseafloor sedimentary metagenomes.</title>
        <authorList>
            <person name="Kawai M."/>
            <person name="Futagami T."/>
            <person name="Toyoda A."/>
            <person name="Takaki Y."/>
            <person name="Nishi S."/>
            <person name="Hori S."/>
            <person name="Arai W."/>
            <person name="Tsubouchi T."/>
            <person name="Morono Y."/>
            <person name="Uchiyama I."/>
            <person name="Ito T."/>
            <person name="Fujiyama A."/>
            <person name="Inagaki F."/>
            <person name="Takami H."/>
        </authorList>
    </citation>
    <scope>NUCLEOTIDE SEQUENCE</scope>
    <source>
        <strain evidence="1">Expedition CK06-06</strain>
    </source>
</reference>
<name>X0XDQ9_9ZZZZ</name>
<proteinExistence type="predicted"/>
<evidence type="ECO:0000313" key="1">
    <source>
        <dbReference type="EMBL" id="GAG23086.1"/>
    </source>
</evidence>
<gene>
    <name evidence="1" type="ORF">S01H1_60749</name>
</gene>
<sequence length="90" mass="10548">MRKGTPIQDYHVKHKLDAGITISGRVYGLISTYEELETMNFTNHNLFEWDNLSIRMQATLIAYHRLNQLVTLNQSDAKAIEQEKQSKKRR</sequence>
<organism evidence="1">
    <name type="scientific">marine sediment metagenome</name>
    <dbReference type="NCBI Taxonomy" id="412755"/>
    <lineage>
        <taxon>unclassified sequences</taxon>
        <taxon>metagenomes</taxon>
        <taxon>ecological metagenomes</taxon>
    </lineage>
</organism>
<accession>X0XDQ9</accession>
<comment type="caution">
    <text evidence="1">The sequence shown here is derived from an EMBL/GenBank/DDBJ whole genome shotgun (WGS) entry which is preliminary data.</text>
</comment>
<protein>
    <submittedName>
        <fullName evidence="1">Uncharacterized protein</fullName>
    </submittedName>
</protein>